<name>A0ABN3QKM3_9ACTN</name>
<dbReference type="SUPFAM" id="SSF110857">
    <property type="entry name" value="Gamma-glutamyl cyclotransferase-like"/>
    <property type="match status" value="1"/>
</dbReference>
<evidence type="ECO:0000313" key="4">
    <source>
        <dbReference type="Proteomes" id="UP001501447"/>
    </source>
</evidence>
<dbReference type="EMBL" id="BAAARJ010000017">
    <property type="protein sequence ID" value="GAA2628733.1"/>
    <property type="molecule type" value="Genomic_DNA"/>
</dbReference>
<keyword evidence="1" id="KW-0456">Lyase</keyword>
<evidence type="ECO:0008006" key="5">
    <source>
        <dbReference type="Google" id="ProtNLM"/>
    </source>
</evidence>
<dbReference type="PANTHER" id="PTHR12935:SF0">
    <property type="entry name" value="GAMMA-GLUTAMYLCYCLOTRANSFERASE"/>
    <property type="match status" value="1"/>
</dbReference>
<gene>
    <name evidence="3" type="ORF">GCM10009863_49940</name>
</gene>
<feature type="region of interest" description="Disordered" evidence="2">
    <location>
        <begin position="19"/>
        <end position="75"/>
    </location>
</feature>
<dbReference type="CDD" id="cd06661">
    <property type="entry name" value="GGCT_like"/>
    <property type="match status" value="1"/>
</dbReference>
<dbReference type="Pfam" id="PF13772">
    <property type="entry name" value="AIG2_2"/>
    <property type="match status" value="1"/>
</dbReference>
<accession>A0ABN3QKM3</accession>
<sequence length="227" mass="24514">MITIRVTYSIVPYAPIPHPAGSRPAGQPPPGALGPRTAAGPARAPPGRGTAGRRAATRASAAAQHTRTGPLKGAAHSRTLDRMSLYAAYAGNLDARLMARRAPHSPMRVTGWITDWRLTFGGEHMGWDGALATIVEAPRSQIFVALYDIAPMDEDSMDRWEGVGLDIYRRMRVRVHTLDGEEAAWCYVLNGYEGGLPSARYLADIADAAESAGAPHDYVTELRKRPC</sequence>
<keyword evidence="4" id="KW-1185">Reference proteome</keyword>
<protein>
    <recommendedName>
        <fullName evidence="5">Gamma-glutamylcyclotransferase</fullName>
    </recommendedName>
</protein>
<organism evidence="3 4">
    <name type="scientific">Streptomyces axinellae</name>
    <dbReference type="NCBI Taxonomy" id="552788"/>
    <lineage>
        <taxon>Bacteria</taxon>
        <taxon>Bacillati</taxon>
        <taxon>Actinomycetota</taxon>
        <taxon>Actinomycetes</taxon>
        <taxon>Kitasatosporales</taxon>
        <taxon>Streptomycetaceae</taxon>
        <taxon>Streptomyces</taxon>
    </lineage>
</organism>
<dbReference type="Proteomes" id="UP001501447">
    <property type="component" value="Unassembled WGS sequence"/>
</dbReference>
<proteinExistence type="predicted"/>
<dbReference type="InterPro" id="IPR017939">
    <property type="entry name" value="G-Glutamylcylcotransferase"/>
</dbReference>
<dbReference type="PANTHER" id="PTHR12935">
    <property type="entry name" value="GAMMA-GLUTAMYLCYCLOTRANSFERASE"/>
    <property type="match status" value="1"/>
</dbReference>
<evidence type="ECO:0000256" key="2">
    <source>
        <dbReference type="SAM" id="MobiDB-lite"/>
    </source>
</evidence>
<reference evidence="3 4" key="1">
    <citation type="journal article" date="2019" name="Int. J. Syst. Evol. Microbiol.">
        <title>The Global Catalogue of Microorganisms (GCM) 10K type strain sequencing project: providing services to taxonomists for standard genome sequencing and annotation.</title>
        <authorList>
            <consortium name="The Broad Institute Genomics Platform"/>
            <consortium name="The Broad Institute Genome Sequencing Center for Infectious Disease"/>
            <person name="Wu L."/>
            <person name="Ma J."/>
        </authorList>
    </citation>
    <scope>NUCLEOTIDE SEQUENCE [LARGE SCALE GENOMIC DNA]</scope>
    <source>
        <strain evidence="3 4">JCM 16373</strain>
    </source>
</reference>
<evidence type="ECO:0000313" key="3">
    <source>
        <dbReference type="EMBL" id="GAA2628733.1"/>
    </source>
</evidence>
<dbReference type="Gene3D" id="3.10.490.10">
    <property type="entry name" value="Gamma-glutamyl cyclotransferase-like"/>
    <property type="match status" value="1"/>
</dbReference>
<dbReference type="InterPro" id="IPR036568">
    <property type="entry name" value="GGCT-like_sf"/>
</dbReference>
<dbReference type="InterPro" id="IPR013024">
    <property type="entry name" value="GGCT-like"/>
</dbReference>
<comment type="caution">
    <text evidence="3">The sequence shown here is derived from an EMBL/GenBank/DDBJ whole genome shotgun (WGS) entry which is preliminary data.</text>
</comment>
<feature type="compositionally biased region" description="Low complexity" evidence="2">
    <location>
        <begin position="33"/>
        <end position="63"/>
    </location>
</feature>
<evidence type="ECO:0000256" key="1">
    <source>
        <dbReference type="ARBA" id="ARBA00023239"/>
    </source>
</evidence>